<evidence type="ECO:0000313" key="5">
    <source>
        <dbReference type="Proteomes" id="UP001501461"/>
    </source>
</evidence>
<dbReference type="PANTHER" id="PTHR43249:SF1">
    <property type="entry name" value="D-GLUCOSIDE 3-DEHYDROGENASE"/>
    <property type="match status" value="1"/>
</dbReference>
<dbReference type="Gene3D" id="3.30.360.10">
    <property type="entry name" value="Dihydrodipicolinate Reductase, domain 2"/>
    <property type="match status" value="1"/>
</dbReference>
<feature type="domain" description="Gfo/Idh/MocA-like oxidoreductase N-terminal" evidence="2">
    <location>
        <begin position="12"/>
        <end position="128"/>
    </location>
</feature>
<reference evidence="5" key="1">
    <citation type="journal article" date="2019" name="Int. J. Syst. Evol. Microbiol.">
        <title>The Global Catalogue of Microorganisms (GCM) 10K type strain sequencing project: providing services to taxonomists for standard genome sequencing and annotation.</title>
        <authorList>
            <consortium name="The Broad Institute Genomics Platform"/>
            <consortium name="The Broad Institute Genome Sequencing Center for Infectious Disease"/>
            <person name="Wu L."/>
            <person name="Ma J."/>
        </authorList>
    </citation>
    <scope>NUCLEOTIDE SEQUENCE [LARGE SCALE GENOMIC DNA]</scope>
    <source>
        <strain evidence="5">JCM 13595</strain>
    </source>
</reference>
<evidence type="ECO:0000256" key="1">
    <source>
        <dbReference type="ARBA" id="ARBA00023027"/>
    </source>
</evidence>
<comment type="caution">
    <text evidence="4">The sequence shown here is derived from an EMBL/GenBank/DDBJ whole genome shotgun (WGS) entry which is preliminary data.</text>
</comment>
<dbReference type="InterPro" id="IPR052515">
    <property type="entry name" value="Gfo/Idh/MocA_Oxidoreductase"/>
</dbReference>
<dbReference type="SUPFAM" id="SSF55347">
    <property type="entry name" value="Glyceraldehyde-3-phosphate dehydrogenase-like, C-terminal domain"/>
    <property type="match status" value="1"/>
</dbReference>
<dbReference type="InterPro" id="IPR036291">
    <property type="entry name" value="NAD(P)-bd_dom_sf"/>
</dbReference>
<evidence type="ECO:0000313" key="4">
    <source>
        <dbReference type="EMBL" id="GAA2041042.1"/>
    </source>
</evidence>
<proteinExistence type="predicted"/>
<dbReference type="InterPro" id="IPR000683">
    <property type="entry name" value="Gfo/Idh/MocA-like_OxRdtase_N"/>
</dbReference>
<dbReference type="RefSeq" id="WP_343958550.1">
    <property type="nucleotide sequence ID" value="NZ_BAAAMN010000048.1"/>
</dbReference>
<dbReference type="InterPro" id="IPR055170">
    <property type="entry name" value="GFO_IDH_MocA-like_dom"/>
</dbReference>
<dbReference type="Pfam" id="PF01408">
    <property type="entry name" value="GFO_IDH_MocA"/>
    <property type="match status" value="1"/>
</dbReference>
<dbReference type="EMBL" id="BAAAMN010000048">
    <property type="protein sequence ID" value="GAA2041042.1"/>
    <property type="molecule type" value="Genomic_DNA"/>
</dbReference>
<gene>
    <name evidence="4" type="ORF">GCM10009720_21830</name>
</gene>
<feature type="domain" description="GFO/IDH/MocA-like oxidoreductase" evidence="3">
    <location>
        <begin position="139"/>
        <end position="262"/>
    </location>
</feature>
<keyword evidence="5" id="KW-1185">Reference proteome</keyword>
<dbReference type="Pfam" id="PF22725">
    <property type="entry name" value="GFO_IDH_MocA_C3"/>
    <property type="match status" value="1"/>
</dbReference>
<dbReference type="PANTHER" id="PTHR43249">
    <property type="entry name" value="UDP-N-ACETYL-2-AMINO-2-DEOXY-D-GLUCURONATE OXIDASE"/>
    <property type="match status" value="1"/>
</dbReference>
<name>A0ABP5GAX3_9MICC</name>
<sequence>MHNKMSAVAAPLRVGIVGCGNISSNHLQAYAEVDGAEVIGVCDVDIARARMTATNWNIEHAVDSVEALLALDLEMISICTPHPTHEAVAIAAAAAGVHVLCEKPIAVDIASAQRMVDACAAAGVKLGVLFQRRFWPAAQQLRSLIDDGTLGEPKLGHVAVQLYRAPEYYAADAWRGTWDADGGGVLMTQAIHYLDLLQWYMGPVAQVYGRINTYKHGDNIDVEDSATAVLQFSSGAMATVNATTATDPGLGVQIRLTGSTGATAELTEFPEGTDGRLTIRTVEDRIDATLGHPADQYPNIDLAQINGGLIAHHQAQIVQFVEAVRDDRAPAVTGTDATNALRILLAIYHSAQTNKPVDFAPLPAAPQVPDEMLDRLDIAATPLAR</sequence>
<accession>A0ABP5GAX3</accession>
<evidence type="ECO:0000259" key="2">
    <source>
        <dbReference type="Pfam" id="PF01408"/>
    </source>
</evidence>
<organism evidence="4 5">
    <name type="scientific">Yaniella flava</name>
    <dbReference type="NCBI Taxonomy" id="287930"/>
    <lineage>
        <taxon>Bacteria</taxon>
        <taxon>Bacillati</taxon>
        <taxon>Actinomycetota</taxon>
        <taxon>Actinomycetes</taxon>
        <taxon>Micrococcales</taxon>
        <taxon>Micrococcaceae</taxon>
        <taxon>Yaniella</taxon>
    </lineage>
</organism>
<protein>
    <submittedName>
        <fullName evidence="4">Gfo/Idh/MocA family oxidoreductase</fullName>
    </submittedName>
</protein>
<dbReference type="Gene3D" id="3.40.50.720">
    <property type="entry name" value="NAD(P)-binding Rossmann-like Domain"/>
    <property type="match status" value="1"/>
</dbReference>
<evidence type="ECO:0000259" key="3">
    <source>
        <dbReference type="Pfam" id="PF22725"/>
    </source>
</evidence>
<dbReference type="Proteomes" id="UP001501461">
    <property type="component" value="Unassembled WGS sequence"/>
</dbReference>
<keyword evidence="1" id="KW-0520">NAD</keyword>
<dbReference type="SUPFAM" id="SSF51735">
    <property type="entry name" value="NAD(P)-binding Rossmann-fold domains"/>
    <property type="match status" value="1"/>
</dbReference>